<keyword evidence="6 9" id="KW-0812">Transmembrane</keyword>
<dbReference type="GO" id="GO:0005886">
    <property type="term" value="C:plasma membrane"/>
    <property type="evidence" value="ECO:0007669"/>
    <property type="project" value="UniProtKB-SubCell"/>
</dbReference>
<proteinExistence type="inferred from homology"/>
<dbReference type="GO" id="GO:0015420">
    <property type="term" value="F:ABC-type vitamin B12 transporter activity"/>
    <property type="evidence" value="ECO:0007669"/>
    <property type="project" value="UniProtKB-UniRule"/>
</dbReference>
<dbReference type="InterPro" id="IPR004485">
    <property type="entry name" value="Cobalamin_biosynth_CobD/CbiB"/>
</dbReference>
<evidence type="ECO:0000256" key="5">
    <source>
        <dbReference type="ARBA" id="ARBA00022573"/>
    </source>
</evidence>
<dbReference type="RefSeq" id="WP_088619500.1">
    <property type="nucleotide sequence ID" value="NZ_CP022129.1"/>
</dbReference>
<name>A0A1Z4BZC7_9GAMM</name>
<dbReference type="GO" id="GO:0009236">
    <property type="term" value="P:cobalamin biosynthetic process"/>
    <property type="evidence" value="ECO:0007669"/>
    <property type="project" value="UniProtKB-UniRule"/>
</dbReference>
<organism evidence="10 12">
    <name type="scientific">Methylovulum psychrotolerans</name>
    <dbReference type="NCBI Taxonomy" id="1704499"/>
    <lineage>
        <taxon>Bacteria</taxon>
        <taxon>Pseudomonadati</taxon>
        <taxon>Pseudomonadota</taxon>
        <taxon>Gammaproteobacteria</taxon>
        <taxon>Methylococcales</taxon>
        <taxon>Methylococcaceae</taxon>
        <taxon>Methylovulum</taxon>
    </lineage>
</organism>
<evidence type="ECO:0000313" key="12">
    <source>
        <dbReference type="Proteomes" id="UP000197019"/>
    </source>
</evidence>
<comment type="similarity">
    <text evidence="3 9">Belongs to the CobD/CbiB family.</text>
</comment>
<feature type="transmembrane region" description="Helical" evidence="9">
    <location>
        <begin position="143"/>
        <end position="164"/>
    </location>
</feature>
<evidence type="ECO:0000256" key="2">
    <source>
        <dbReference type="ARBA" id="ARBA00004953"/>
    </source>
</evidence>
<comment type="function">
    <text evidence="9">Converts cobyric acid to cobinamide by the addition of aminopropanol on the F carboxylic group.</text>
</comment>
<dbReference type="PANTHER" id="PTHR34308:SF1">
    <property type="entry name" value="COBALAMIN BIOSYNTHESIS PROTEIN CBIB"/>
    <property type="match status" value="1"/>
</dbReference>
<dbReference type="EMBL" id="CP022129">
    <property type="protein sequence ID" value="ASF46628.1"/>
    <property type="molecule type" value="Genomic_DNA"/>
</dbReference>
<comment type="subcellular location">
    <subcellularLocation>
        <location evidence="1 9">Cell membrane</location>
        <topology evidence="1 9">Multi-pass membrane protein</topology>
    </subcellularLocation>
</comment>
<dbReference type="HAMAP" id="MF_00024">
    <property type="entry name" value="CobD_CbiB"/>
    <property type="match status" value="1"/>
</dbReference>
<feature type="transmembrane region" description="Helical" evidence="9">
    <location>
        <begin position="44"/>
        <end position="68"/>
    </location>
</feature>
<evidence type="ECO:0000256" key="4">
    <source>
        <dbReference type="ARBA" id="ARBA00022475"/>
    </source>
</evidence>
<dbReference type="GO" id="GO:0048472">
    <property type="term" value="F:threonine-phosphate decarboxylase activity"/>
    <property type="evidence" value="ECO:0007669"/>
    <property type="project" value="InterPro"/>
</dbReference>
<sequence>MFFALALLAYILDKVFGELPGKHPVMWMGDFIQAFERHFYRNSILSGGLLVLALVGLSLSLSLLAVYVCGLLPAWLALPVLALMASTGLAMNMLHASVAAILTADHPRQAIRLLVSRDTDSMDETAVYKAALETWAENLSDGVIAPLLYLLLFGLPGLAVYKAINTLDSMVAYKTERYLYFGRVAALADDAANYLPARLTALGLVLVSAQRRRAWQCALRDGNKLDSPNAGWPIAALAGALGVGLAGEAFYHGQLKPKPILGDALGPVTEATLRQGLQLRATIDGWLIALLVLGVLFS</sequence>
<evidence type="ECO:0000313" key="13">
    <source>
        <dbReference type="Proteomes" id="UP000237423"/>
    </source>
</evidence>
<dbReference type="Pfam" id="PF03186">
    <property type="entry name" value="CobD_Cbib"/>
    <property type="match status" value="1"/>
</dbReference>
<keyword evidence="5 9" id="KW-0169">Cobalamin biosynthesis</keyword>
<dbReference type="UniPathway" id="UPA00148"/>
<evidence type="ECO:0000256" key="3">
    <source>
        <dbReference type="ARBA" id="ARBA00006263"/>
    </source>
</evidence>
<feature type="transmembrane region" description="Helical" evidence="9">
    <location>
        <begin position="80"/>
        <end position="104"/>
    </location>
</feature>
<evidence type="ECO:0000256" key="9">
    <source>
        <dbReference type="HAMAP-Rule" id="MF_00024"/>
    </source>
</evidence>
<protein>
    <recommendedName>
        <fullName evidence="9">Cobalamin biosynthesis protein CobD</fullName>
    </recommendedName>
</protein>
<reference evidence="11 13" key="2">
    <citation type="submission" date="2017-11" db="EMBL/GenBank/DDBJ databases">
        <title>Draft Genome Sequence of Methylobacter psychrotolerans Sph1T, an Obligate Methanotroph from Low-Temperature Environments.</title>
        <authorList>
            <person name="Oshkin I.Y."/>
            <person name="Miroshnikov K."/>
            <person name="Belova S.E."/>
            <person name="Korzhenkov A."/>
            <person name="Toshchakov S.V."/>
            <person name="Dedysh S.N."/>
        </authorList>
    </citation>
    <scope>NUCLEOTIDE SEQUENCE [LARGE SCALE GENOMIC DNA]</scope>
    <source>
        <strain evidence="11 13">Sph1</strain>
    </source>
</reference>
<dbReference type="Proteomes" id="UP000237423">
    <property type="component" value="Unassembled WGS sequence"/>
</dbReference>
<dbReference type="PANTHER" id="PTHR34308">
    <property type="entry name" value="COBALAMIN BIOSYNTHESIS PROTEIN CBIB"/>
    <property type="match status" value="1"/>
</dbReference>
<evidence type="ECO:0000256" key="1">
    <source>
        <dbReference type="ARBA" id="ARBA00004651"/>
    </source>
</evidence>
<evidence type="ECO:0000256" key="7">
    <source>
        <dbReference type="ARBA" id="ARBA00022989"/>
    </source>
</evidence>
<comment type="pathway">
    <text evidence="2 9">Cofactor biosynthesis; adenosylcobalamin biosynthesis.</text>
</comment>
<evidence type="ECO:0000313" key="11">
    <source>
        <dbReference type="EMBL" id="POZ51481.1"/>
    </source>
</evidence>
<gene>
    <name evidence="9 10" type="primary">cobD</name>
    <name evidence="11" type="ORF">AADEFJLK_02931</name>
    <name evidence="10" type="ORF">CEK71_11405</name>
</gene>
<keyword evidence="7 9" id="KW-1133">Transmembrane helix</keyword>
<keyword evidence="8 9" id="KW-0472">Membrane</keyword>
<reference evidence="10 12" key="1">
    <citation type="submission" date="2017-06" db="EMBL/GenBank/DDBJ databases">
        <title>Genome Sequencing of the methanotroph Methylovulum psychrotolerants str. HV10-M2 isolated from a high-altitude environment.</title>
        <authorList>
            <person name="Mateos-Rivera A."/>
        </authorList>
    </citation>
    <scope>NUCLEOTIDE SEQUENCE [LARGE SCALE GENOMIC DNA]</scope>
    <source>
        <strain evidence="10 12">HV10_M2</strain>
    </source>
</reference>
<accession>A0A1Z4BZC7</accession>
<dbReference type="NCBIfam" id="TIGR00380">
    <property type="entry name" value="cobal_cbiB"/>
    <property type="match status" value="1"/>
</dbReference>
<keyword evidence="4 9" id="KW-1003">Cell membrane</keyword>
<evidence type="ECO:0000256" key="6">
    <source>
        <dbReference type="ARBA" id="ARBA00022692"/>
    </source>
</evidence>
<evidence type="ECO:0000256" key="8">
    <source>
        <dbReference type="ARBA" id="ARBA00023136"/>
    </source>
</evidence>
<evidence type="ECO:0000313" key="10">
    <source>
        <dbReference type="EMBL" id="ASF46628.1"/>
    </source>
</evidence>
<dbReference type="Proteomes" id="UP000197019">
    <property type="component" value="Chromosome"/>
</dbReference>
<dbReference type="KEGG" id="mpsy:CEK71_11405"/>
<dbReference type="EMBL" id="PGFZ01000006">
    <property type="protein sequence ID" value="POZ51481.1"/>
    <property type="molecule type" value="Genomic_DNA"/>
</dbReference>
<dbReference type="OrthoDB" id="9811967at2"/>
<keyword evidence="12" id="KW-1185">Reference proteome</keyword>
<dbReference type="AlphaFoldDB" id="A0A1Z4BZC7"/>
<comment type="caution">
    <text evidence="9">Lacks conserved residue(s) required for the propagation of feature annotation.</text>
</comment>